<accession>A0A8J2MP94</accession>
<keyword evidence="2" id="KW-1185">Reference proteome</keyword>
<proteinExistence type="predicted"/>
<dbReference type="EMBL" id="CAJNRD030001118">
    <property type="protein sequence ID" value="CAG5085326.1"/>
    <property type="molecule type" value="Genomic_DNA"/>
</dbReference>
<dbReference type="AlphaFoldDB" id="A0A8J2MP94"/>
<evidence type="ECO:0000313" key="2">
    <source>
        <dbReference type="Proteomes" id="UP000786811"/>
    </source>
</evidence>
<dbReference type="Proteomes" id="UP000786811">
    <property type="component" value="Unassembled WGS sequence"/>
</dbReference>
<reference evidence="1" key="1">
    <citation type="submission" date="2021-04" db="EMBL/GenBank/DDBJ databases">
        <authorList>
            <person name="Chebbi M.A.C M."/>
        </authorList>
    </citation>
    <scope>NUCLEOTIDE SEQUENCE</scope>
</reference>
<comment type="caution">
    <text evidence="1">The sequence shown here is derived from an EMBL/GenBank/DDBJ whole genome shotgun (WGS) entry which is preliminary data.</text>
</comment>
<sequence>MHPVAKKNYLNNKPYEKFAPRFFNRQQRGKISVDLSDKSSTLLTHEACKDSWSAWSGVLSTPPVTSPSMTNLNQEPLAHSTISNDLGSIVNPVSSSTSRFTAAISDSFGWTLPAGKYHFPAQDAFAS</sequence>
<protein>
    <submittedName>
        <fullName evidence="1">Uncharacterized protein</fullName>
    </submittedName>
</protein>
<name>A0A8J2MP94_COTCN</name>
<evidence type="ECO:0000313" key="1">
    <source>
        <dbReference type="EMBL" id="CAG5085326.1"/>
    </source>
</evidence>
<organism evidence="1 2">
    <name type="scientific">Cotesia congregata</name>
    <name type="common">Parasitoid wasp</name>
    <name type="synonym">Apanteles congregatus</name>
    <dbReference type="NCBI Taxonomy" id="51543"/>
    <lineage>
        <taxon>Eukaryota</taxon>
        <taxon>Metazoa</taxon>
        <taxon>Ecdysozoa</taxon>
        <taxon>Arthropoda</taxon>
        <taxon>Hexapoda</taxon>
        <taxon>Insecta</taxon>
        <taxon>Pterygota</taxon>
        <taxon>Neoptera</taxon>
        <taxon>Endopterygota</taxon>
        <taxon>Hymenoptera</taxon>
        <taxon>Apocrita</taxon>
        <taxon>Ichneumonoidea</taxon>
        <taxon>Braconidae</taxon>
        <taxon>Microgastrinae</taxon>
        <taxon>Cotesia</taxon>
    </lineage>
</organism>
<gene>
    <name evidence="1" type="ORF">HICCMSTLAB_LOCUS4344</name>
</gene>